<reference evidence="1 2" key="1">
    <citation type="submission" date="2020-08" db="EMBL/GenBank/DDBJ databases">
        <title>Genomic Encyclopedia of Type Strains, Phase III (KMG-III): the genomes of soil and plant-associated and newly described type strains.</title>
        <authorList>
            <person name="Whitman W."/>
        </authorList>
    </citation>
    <scope>NUCLEOTIDE SEQUENCE [LARGE SCALE GENOMIC DNA]</scope>
    <source>
        <strain evidence="1 2">CECT 3266</strain>
    </source>
</reference>
<dbReference type="EMBL" id="JACHJH010000003">
    <property type="protein sequence ID" value="MBB4893176.1"/>
    <property type="molecule type" value="Genomic_DNA"/>
</dbReference>
<comment type="caution">
    <text evidence="1">The sequence shown here is derived from an EMBL/GenBank/DDBJ whole genome shotgun (WGS) entry which is preliminary data.</text>
</comment>
<evidence type="ECO:0000313" key="2">
    <source>
        <dbReference type="Proteomes" id="UP000556084"/>
    </source>
</evidence>
<proteinExistence type="predicted"/>
<dbReference type="RefSeq" id="WP_184349001.1">
    <property type="nucleotide sequence ID" value="NZ_JACHJH010000003.1"/>
</dbReference>
<keyword evidence="2" id="KW-1185">Reference proteome</keyword>
<name>A0A7W7LP27_9ACTN</name>
<dbReference type="Proteomes" id="UP000556084">
    <property type="component" value="Unassembled WGS sequence"/>
</dbReference>
<protein>
    <submittedName>
        <fullName evidence="1">Uncharacterized protein</fullName>
    </submittedName>
</protein>
<evidence type="ECO:0000313" key="1">
    <source>
        <dbReference type="EMBL" id="MBB4893176.1"/>
    </source>
</evidence>
<gene>
    <name evidence="1" type="ORF">FHS39_002207</name>
</gene>
<accession>A0A7W7LP27</accession>
<organism evidence="1 2">
    <name type="scientific">Streptomyces olivoverticillatus</name>
    <dbReference type="NCBI Taxonomy" id="66427"/>
    <lineage>
        <taxon>Bacteria</taxon>
        <taxon>Bacillati</taxon>
        <taxon>Actinomycetota</taxon>
        <taxon>Actinomycetes</taxon>
        <taxon>Kitasatosporales</taxon>
        <taxon>Streptomycetaceae</taxon>
        <taxon>Streptomyces</taxon>
    </lineage>
</organism>
<sequence>MSAEPNGESPPVIPPDFSRIFAEVGGPPIIWNNGFLSFAHTVDGGQHMGVPATPAGTPARSDTVERREGDIAAEQTLAAMSGFAEPHWFAEALTKLSGRVVFLAGARGSGRRTAALNLLRRKTDSFALRAVDSDVELATWTVGSTGARGYLIDGLLETRTLALGSIALEGLRGQLDRAEAFLVVVIEPTPEAVAHLRDALHIEPVRAEPPSPSAVLDAKLKTLFPDEGRRRSALAALPAGFLDQTLQRRPGPSQVVEIASEIVRVANGEAPAEDIGRHLSLYATERAPQLLHSVRDNPDDLALLLATCVFEHFDHTVVEDEARRLQEIAAGRLDAARPRETETDTAAENPGFVFLRSRKERLDAIEAYRGRPEVHTTSAHSYFTEPVAFTRHLQGRAVLDLVWREHRDAGELLVEWLRQTPAAHQSRADRAGFILGQLVQWSSGRRALDPIEQLAHSDRAPDWRMAARAFGAASTDPVVATAVKNRLRGWSRAASESLRCTAALTCATEFGLARPEAALNLLHTIMTTRDDDSATVEAAVRRALLSLFAEPAIRPRMAGALVHWSRSSGAVGRTACTAVAQLLKTAGTAREPGEWWTGHLLSGDQPPGAELIRSALMEPTSYEAARDALLEWQRRAATDPRRAHAVEQLTGMLARHLRGGVFRLFTDLERAMPAPGAQRAAQALAQWRHGTLEKGHA</sequence>
<dbReference type="AlphaFoldDB" id="A0A7W7LP27"/>